<feature type="domain" description="AMP-dependent synthetase/ligase" evidence="1">
    <location>
        <begin position="39"/>
        <end position="385"/>
    </location>
</feature>
<reference evidence="2 3" key="1">
    <citation type="submission" date="2024-03" db="EMBL/GenBank/DDBJ databases">
        <title>The complete genome of Streptomyces sirii sp.nov.</title>
        <authorList>
            <person name="Zakalyukina Y.V."/>
            <person name="Belik A.R."/>
            <person name="Biryukov M.V."/>
            <person name="Baturina O.A."/>
            <person name="Kabilov M.R."/>
        </authorList>
    </citation>
    <scope>NUCLEOTIDE SEQUENCE [LARGE SCALE GENOMIC DNA]</scope>
    <source>
        <strain evidence="2 3">BP-8</strain>
    </source>
</reference>
<dbReference type="CDD" id="cd04433">
    <property type="entry name" value="AFD_class_I"/>
    <property type="match status" value="1"/>
</dbReference>
<dbReference type="GO" id="GO:0016874">
    <property type="term" value="F:ligase activity"/>
    <property type="evidence" value="ECO:0007669"/>
    <property type="project" value="UniProtKB-KW"/>
</dbReference>
<dbReference type="PANTHER" id="PTHR43201:SF32">
    <property type="entry name" value="2-SUCCINYLBENZOATE--COA LIGASE, CHLOROPLASTIC_PEROXISOMAL"/>
    <property type="match status" value="1"/>
</dbReference>
<dbReference type="Gene3D" id="3.40.50.12780">
    <property type="entry name" value="N-terminal domain of ligase-like"/>
    <property type="match status" value="1"/>
</dbReference>
<dbReference type="Gene3D" id="3.30.300.30">
    <property type="match status" value="1"/>
</dbReference>
<evidence type="ECO:0000313" key="3">
    <source>
        <dbReference type="Proteomes" id="UP001626628"/>
    </source>
</evidence>
<dbReference type="PANTHER" id="PTHR43201">
    <property type="entry name" value="ACYL-COA SYNTHETASE"/>
    <property type="match status" value="1"/>
</dbReference>
<proteinExistence type="predicted"/>
<dbReference type="InterPro" id="IPR045851">
    <property type="entry name" value="AMP-bd_C_sf"/>
</dbReference>
<keyword evidence="3" id="KW-1185">Reference proteome</keyword>
<dbReference type="RefSeq" id="WP_407289102.1">
    <property type="nucleotide sequence ID" value="NZ_CP147982.1"/>
</dbReference>
<keyword evidence="2" id="KW-0436">Ligase</keyword>
<evidence type="ECO:0000313" key="2">
    <source>
        <dbReference type="EMBL" id="WXK81331.1"/>
    </source>
</evidence>
<sequence length="533" mass="56259">MGVNDVRSGTRPAVKLVDLLLGPGPASGTGAGGAFRLTEPGRTYTRQQLADTAGRCARQLRRHGLARGDRVLALLDHDARGIAFLAAAGALGLRVLMPYNLRAAALPEWRTIVADARPDAVVHLQRDDGGADRLAGIRALGGLGPRVLVLPEETAHARPGEAATPLPPGPPEPVENFLTLFTSGSTGSPKAVSVSEALVCRRVRSVTRMLRFGPGSRVFLSGLLNNTTGVIFSFGALLHDAALIVPQSRDPARWAAEVAAHRATHIMLRPLALRRFLDGAEAGPADLSGLRVVAYGAAAMPRTLLERGRRAMPCAWVQGYGLSETYGPFCWLDEAAHRAGRQLRGAYNVGRPDDTLEVRLDPLPGHPPEVGEVLVRGGAVMEGYLDVASGAVEPPGRWLRTGDVGAWSPDGDLLLKGRLNGSVMSANGHRVYPEEVEAVLAGLPGVREVALVALAGAETLSERPVACVSGPLGARPATEVRAAVKAALSGVLSREKWPDLVYASDAPFPKSGNDKVLRAEVARRIDRGALIDL</sequence>
<protein>
    <submittedName>
        <fullName evidence="2">Long-chain fatty acid--CoA ligase</fullName>
    </submittedName>
</protein>
<organism evidence="2 3">
    <name type="scientific">Streptomyces sirii</name>
    <dbReference type="NCBI Taxonomy" id="3127701"/>
    <lineage>
        <taxon>Bacteria</taxon>
        <taxon>Bacillati</taxon>
        <taxon>Actinomycetota</taxon>
        <taxon>Actinomycetes</taxon>
        <taxon>Kitasatosporales</taxon>
        <taxon>Streptomycetaceae</taxon>
        <taxon>Streptomyces</taxon>
    </lineage>
</organism>
<dbReference type="SUPFAM" id="SSF56801">
    <property type="entry name" value="Acetyl-CoA synthetase-like"/>
    <property type="match status" value="1"/>
</dbReference>
<name>A0ABZ2R0V7_9ACTN</name>
<dbReference type="Proteomes" id="UP001626628">
    <property type="component" value="Chromosome"/>
</dbReference>
<accession>A0ABZ2R0V7</accession>
<evidence type="ECO:0000259" key="1">
    <source>
        <dbReference type="Pfam" id="PF00501"/>
    </source>
</evidence>
<gene>
    <name evidence="2" type="ORF">WAB15_37935</name>
</gene>
<dbReference type="InterPro" id="IPR000873">
    <property type="entry name" value="AMP-dep_synth/lig_dom"/>
</dbReference>
<dbReference type="Pfam" id="PF00501">
    <property type="entry name" value="AMP-binding"/>
    <property type="match status" value="1"/>
</dbReference>
<dbReference type="InterPro" id="IPR042099">
    <property type="entry name" value="ANL_N_sf"/>
</dbReference>
<dbReference type="EMBL" id="CP147982">
    <property type="protein sequence ID" value="WXK81331.1"/>
    <property type="molecule type" value="Genomic_DNA"/>
</dbReference>